<proteinExistence type="predicted"/>
<sequence>MLLSTKIKLDCGVLDYSYNPVRDNHCVKFQAGCTRGMFVKIVQLPGEAINLIAKYREDPTGGDDVKALISWLASQAKLPRQYGG</sequence>
<dbReference type="KEGG" id="vg:63209190"/>
<evidence type="ECO:0000313" key="1">
    <source>
        <dbReference type="EMBL" id="ASR87118.1"/>
    </source>
</evidence>
<dbReference type="GeneID" id="63209190"/>
<dbReference type="Proteomes" id="UP000223247">
    <property type="component" value="Segment"/>
</dbReference>
<protein>
    <submittedName>
        <fullName evidence="1">Uncharacterized protein</fullName>
    </submittedName>
</protein>
<name>A0A222ZRH3_9CAUD</name>
<gene>
    <name evidence="1" type="primary">82</name>
    <name evidence="1" type="ORF">KRYPTON555_82</name>
</gene>
<reference evidence="1 2" key="1">
    <citation type="submission" date="2017-05" db="EMBL/GenBank/DDBJ databases">
        <authorList>
            <person name="Stoner T.H."/>
            <person name="Garlena R.A."/>
            <person name="Russell D.A."/>
            <person name="Pope W.H."/>
            <person name="Jacobs-Sera D."/>
            <person name="Hatfull G.F."/>
        </authorList>
    </citation>
    <scope>NUCLEOTIDE SEQUENCE [LARGE SCALE GENOMIC DNA]</scope>
</reference>
<dbReference type="EMBL" id="MF140414">
    <property type="protein sequence ID" value="ASR87118.1"/>
    <property type="molecule type" value="Genomic_DNA"/>
</dbReference>
<keyword evidence="2" id="KW-1185">Reference proteome</keyword>
<accession>A0A222ZRH3</accession>
<organism evidence="1 2">
    <name type="scientific">Mycobacterium phage Krypton555</name>
    <dbReference type="NCBI Taxonomy" id="2015885"/>
    <lineage>
        <taxon>Viruses</taxon>
        <taxon>Duplodnaviria</taxon>
        <taxon>Heunggongvirae</taxon>
        <taxon>Uroviricota</taxon>
        <taxon>Caudoviricetes</taxon>
        <taxon>Vilmaviridae</taxon>
        <taxon>Lclasvirinae</taxon>
        <taxon>Lumosvirus</taxon>
        <taxon>Lumosvirus krypton555</taxon>
    </lineage>
</organism>
<dbReference type="RefSeq" id="YP_010012667.1">
    <property type="nucleotide sequence ID" value="NC_053505.1"/>
</dbReference>
<evidence type="ECO:0000313" key="2">
    <source>
        <dbReference type="Proteomes" id="UP000223247"/>
    </source>
</evidence>